<reference evidence="2 3" key="1">
    <citation type="submission" date="2024-05" db="EMBL/GenBank/DDBJ databases">
        <title>Genome sequencing and assembly of Indian major carp, Cirrhinus mrigala (Hamilton, 1822).</title>
        <authorList>
            <person name="Mohindra V."/>
            <person name="Chowdhury L.M."/>
            <person name="Lal K."/>
            <person name="Jena J.K."/>
        </authorList>
    </citation>
    <scope>NUCLEOTIDE SEQUENCE [LARGE SCALE GENOMIC DNA]</scope>
    <source>
        <strain evidence="2">CM1030</strain>
        <tissue evidence="2">Blood</tissue>
    </source>
</reference>
<gene>
    <name evidence="2" type="ORF">M9458_033665</name>
</gene>
<accession>A0ABD0PH29</accession>
<name>A0ABD0PH29_CIRMR</name>
<dbReference type="Proteomes" id="UP001529510">
    <property type="component" value="Unassembled WGS sequence"/>
</dbReference>
<proteinExistence type="predicted"/>
<dbReference type="AlphaFoldDB" id="A0ABD0PH29"/>
<feature type="non-terminal residue" evidence="2">
    <location>
        <position position="93"/>
    </location>
</feature>
<sequence>AEKRPNIQVERRHLSGDDERLFYLLLGPLLAHGAEEFYTSVRAAPSEPPRPSAAPPLTAEKTRPDPEPNYHHSPRRRRNLQAKIQLVSGQTPA</sequence>
<evidence type="ECO:0000313" key="3">
    <source>
        <dbReference type="Proteomes" id="UP001529510"/>
    </source>
</evidence>
<feature type="non-terminal residue" evidence="2">
    <location>
        <position position="1"/>
    </location>
</feature>
<feature type="compositionally biased region" description="Basic and acidic residues" evidence="1">
    <location>
        <begin position="60"/>
        <end position="70"/>
    </location>
</feature>
<protein>
    <submittedName>
        <fullName evidence="2">Uncharacterized protein</fullName>
    </submittedName>
</protein>
<comment type="caution">
    <text evidence="2">The sequence shown here is derived from an EMBL/GenBank/DDBJ whole genome shotgun (WGS) entry which is preliminary data.</text>
</comment>
<keyword evidence="3" id="KW-1185">Reference proteome</keyword>
<dbReference type="EMBL" id="JAMKFB020000016">
    <property type="protein sequence ID" value="KAL0173354.1"/>
    <property type="molecule type" value="Genomic_DNA"/>
</dbReference>
<feature type="region of interest" description="Disordered" evidence="1">
    <location>
        <begin position="41"/>
        <end position="93"/>
    </location>
</feature>
<evidence type="ECO:0000256" key="1">
    <source>
        <dbReference type="SAM" id="MobiDB-lite"/>
    </source>
</evidence>
<evidence type="ECO:0000313" key="2">
    <source>
        <dbReference type="EMBL" id="KAL0173354.1"/>
    </source>
</evidence>
<organism evidence="2 3">
    <name type="scientific">Cirrhinus mrigala</name>
    <name type="common">Mrigala</name>
    <dbReference type="NCBI Taxonomy" id="683832"/>
    <lineage>
        <taxon>Eukaryota</taxon>
        <taxon>Metazoa</taxon>
        <taxon>Chordata</taxon>
        <taxon>Craniata</taxon>
        <taxon>Vertebrata</taxon>
        <taxon>Euteleostomi</taxon>
        <taxon>Actinopterygii</taxon>
        <taxon>Neopterygii</taxon>
        <taxon>Teleostei</taxon>
        <taxon>Ostariophysi</taxon>
        <taxon>Cypriniformes</taxon>
        <taxon>Cyprinidae</taxon>
        <taxon>Labeoninae</taxon>
        <taxon>Labeonini</taxon>
        <taxon>Cirrhinus</taxon>
    </lineage>
</organism>